<proteinExistence type="predicted"/>
<reference evidence="4 5" key="1">
    <citation type="submission" date="2018-10" db="EMBL/GenBank/DDBJ databases">
        <title>Aeromicrobium sp. 9W16Y-2 whole genome shotgun sequence.</title>
        <authorList>
            <person name="Li F."/>
        </authorList>
    </citation>
    <scope>NUCLEOTIDE SEQUENCE [LARGE SCALE GENOMIC DNA]</scope>
    <source>
        <strain evidence="4 5">9W16Y-2</strain>
    </source>
</reference>
<dbReference type="Gene3D" id="3.40.50.300">
    <property type="entry name" value="P-loop containing nucleotide triphosphate hydrolases"/>
    <property type="match status" value="1"/>
</dbReference>
<dbReference type="RefSeq" id="WP_121795654.1">
    <property type="nucleotide sequence ID" value="NZ_RDBF01000299.1"/>
</dbReference>
<keyword evidence="2" id="KW-0067">ATP-binding</keyword>
<feature type="non-terminal residue" evidence="4">
    <location>
        <position position="1"/>
    </location>
</feature>
<dbReference type="PANTHER" id="PTHR23077:SF171">
    <property type="entry name" value="NUCLEAR VALOSIN-CONTAINING PROTEIN-LIKE"/>
    <property type="match status" value="1"/>
</dbReference>
<dbReference type="GO" id="GO:0005524">
    <property type="term" value="F:ATP binding"/>
    <property type="evidence" value="ECO:0007669"/>
    <property type="project" value="UniProtKB-KW"/>
</dbReference>
<dbReference type="PANTHER" id="PTHR23077">
    <property type="entry name" value="AAA-FAMILY ATPASE"/>
    <property type="match status" value="1"/>
</dbReference>
<comment type="caution">
    <text evidence="4">The sequence shown here is derived from an EMBL/GenBank/DDBJ whole genome shotgun (WGS) entry which is preliminary data.</text>
</comment>
<keyword evidence="1" id="KW-0547">Nucleotide-binding</keyword>
<gene>
    <name evidence="4" type="ORF">D9V41_17440</name>
</gene>
<accession>A0A3L8P805</accession>
<dbReference type="EMBL" id="RDBF01000299">
    <property type="protein sequence ID" value="RLV51324.1"/>
    <property type="molecule type" value="Genomic_DNA"/>
</dbReference>
<dbReference type="AlphaFoldDB" id="A0A3L8P805"/>
<feature type="domain" description="ATPase AAA-type core" evidence="3">
    <location>
        <begin position="11"/>
        <end position="83"/>
    </location>
</feature>
<evidence type="ECO:0000256" key="1">
    <source>
        <dbReference type="ARBA" id="ARBA00022741"/>
    </source>
</evidence>
<evidence type="ECO:0000256" key="2">
    <source>
        <dbReference type="ARBA" id="ARBA00022840"/>
    </source>
</evidence>
<evidence type="ECO:0000313" key="4">
    <source>
        <dbReference type="EMBL" id="RLV51324.1"/>
    </source>
</evidence>
<dbReference type="InterPro" id="IPR050168">
    <property type="entry name" value="AAA_ATPase_domain"/>
</dbReference>
<evidence type="ECO:0000313" key="5">
    <source>
        <dbReference type="Proteomes" id="UP000282515"/>
    </source>
</evidence>
<dbReference type="InterPro" id="IPR027417">
    <property type="entry name" value="P-loop_NTPase"/>
</dbReference>
<dbReference type="OrthoDB" id="9802352at2"/>
<feature type="non-terminal residue" evidence="4">
    <location>
        <position position="96"/>
    </location>
</feature>
<sequence>QAFGASLRGGLLLYGPPGCGKTFIARAVAGELGLRFLTASIADVMGEHFGQTEKNLQKLFASARSYAPIVMFLDEIDALGARRSSIGTGWSGMRAI</sequence>
<dbReference type="Pfam" id="PF00004">
    <property type="entry name" value="AAA"/>
    <property type="match status" value="1"/>
</dbReference>
<dbReference type="SUPFAM" id="SSF52540">
    <property type="entry name" value="P-loop containing nucleoside triphosphate hydrolases"/>
    <property type="match status" value="1"/>
</dbReference>
<organism evidence="4 5">
    <name type="scientific">Aeromicrobium phragmitis</name>
    <dbReference type="NCBI Taxonomy" id="2478914"/>
    <lineage>
        <taxon>Bacteria</taxon>
        <taxon>Bacillati</taxon>
        <taxon>Actinomycetota</taxon>
        <taxon>Actinomycetes</taxon>
        <taxon>Propionibacteriales</taxon>
        <taxon>Nocardioidaceae</taxon>
        <taxon>Aeromicrobium</taxon>
    </lineage>
</organism>
<dbReference type="Proteomes" id="UP000282515">
    <property type="component" value="Unassembled WGS sequence"/>
</dbReference>
<keyword evidence="5" id="KW-1185">Reference proteome</keyword>
<dbReference type="InterPro" id="IPR003959">
    <property type="entry name" value="ATPase_AAA_core"/>
</dbReference>
<protein>
    <submittedName>
        <fullName evidence="4">AAA family ATPase</fullName>
    </submittedName>
</protein>
<name>A0A3L8P805_9ACTN</name>
<evidence type="ECO:0000259" key="3">
    <source>
        <dbReference type="Pfam" id="PF00004"/>
    </source>
</evidence>
<dbReference type="GO" id="GO:0016887">
    <property type="term" value="F:ATP hydrolysis activity"/>
    <property type="evidence" value="ECO:0007669"/>
    <property type="project" value="InterPro"/>
</dbReference>